<accession>A0A6I4HQW4</accession>
<organism evidence="2 4">
    <name type="scientific">Acinetobacter baumannii</name>
    <dbReference type="NCBI Taxonomy" id="470"/>
    <lineage>
        <taxon>Bacteria</taxon>
        <taxon>Pseudomonadati</taxon>
        <taxon>Pseudomonadota</taxon>
        <taxon>Gammaproteobacteria</taxon>
        <taxon>Moraxellales</taxon>
        <taxon>Moraxellaceae</taxon>
        <taxon>Acinetobacter</taxon>
        <taxon>Acinetobacter calcoaceticus/baumannii complex</taxon>
    </lineage>
</organism>
<dbReference type="RefSeq" id="WP_002053587.1">
    <property type="nucleotide sequence ID" value="NZ_CM125926.1"/>
</dbReference>
<name>A0A6I4HQW4_ACIBA</name>
<evidence type="ECO:0000313" key="3">
    <source>
        <dbReference type="Proteomes" id="UP000051449"/>
    </source>
</evidence>
<dbReference type="SUPFAM" id="SSF54909">
    <property type="entry name" value="Dimeric alpha+beta barrel"/>
    <property type="match status" value="1"/>
</dbReference>
<comment type="caution">
    <text evidence="2">The sequence shown here is derived from an EMBL/GenBank/DDBJ whole genome shotgun (WGS) entry which is preliminary data.</text>
</comment>
<dbReference type="Proteomes" id="UP000439424">
    <property type="component" value="Unassembled WGS sequence"/>
</dbReference>
<dbReference type="AlphaFoldDB" id="A0A6I4HQW4"/>
<dbReference type="Proteomes" id="UP000051449">
    <property type="component" value="Unassembled WGS sequence"/>
</dbReference>
<dbReference type="EMBL" id="LLGC01000181">
    <property type="protein sequence ID" value="KQE03337.1"/>
    <property type="molecule type" value="Genomic_DNA"/>
</dbReference>
<dbReference type="InterPro" id="IPR011008">
    <property type="entry name" value="Dimeric_a/b-barrel"/>
</dbReference>
<evidence type="ECO:0000313" key="1">
    <source>
        <dbReference type="EMBL" id="KQE03337.1"/>
    </source>
</evidence>
<protein>
    <recommendedName>
        <fullName evidence="5">YCII-related domain-containing protein</fullName>
    </recommendedName>
</protein>
<evidence type="ECO:0000313" key="4">
    <source>
        <dbReference type="Proteomes" id="UP000439424"/>
    </source>
</evidence>
<proteinExistence type="predicted"/>
<reference evidence="1 3" key="1">
    <citation type="submission" date="2015-10" db="EMBL/GenBank/DDBJ databases">
        <title>The utility of whole genome sequencing in characterizing Acinetobacter epidemiology and analyzing hospital outbreaks.</title>
        <authorList>
            <person name="Ozer E.A."/>
            <person name="Fitzpatrick M.A."/>
            <person name="Hauser A.R."/>
        </authorList>
    </citation>
    <scope>NUCLEOTIDE SEQUENCE [LARGE SCALE GENOMIC DNA]</scope>
    <source>
        <strain evidence="1 3">ABBL072</strain>
    </source>
</reference>
<gene>
    <name evidence="1" type="ORF">APD33_13920</name>
    <name evidence="2" type="ORF">GNY86_17870</name>
</gene>
<dbReference type="EMBL" id="WPIP01000202">
    <property type="protein sequence ID" value="MVM93405.1"/>
    <property type="molecule type" value="Genomic_DNA"/>
</dbReference>
<reference evidence="2 4" key="2">
    <citation type="submission" date="2019-11" db="EMBL/GenBank/DDBJ databases">
        <title>Multidrug-resistant Acinetobacter baumannii moving toward extensively drug-resistant over fifteen years in South of Brazil.</title>
        <authorList>
            <person name="Fedrigo N.H."/>
            <person name="Cerdeira L."/>
            <person name="Fuga B."/>
            <person name="Marini P.V.B."/>
            <person name="Shinohara D.R."/>
            <person name="Carrara-Marroni F.E."/>
            <person name="Lincopan N."/>
            <person name="Tognim M.C.B."/>
        </authorList>
    </citation>
    <scope>NUCLEOTIDE SEQUENCE [LARGE SCALE GENOMIC DNA]</scope>
    <source>
        <strain evidence="2 4">Ac576</strain>
    </source>
</reference>
<dbReference type="KEGG" id="abk:LX00_06200"/>
<dbReference type="Gene3D" id="3.30.70.1060">
    <property type="entry name" value="Dimeric alpha+beta barrel"/>
    <property type="match status" value="1"/>
</dbReference>
<evidence type="ECO:0000313" key="2">
    <source>
        <dbReference type="EMBL" id="MVM93405.1"/>
    </source>
</evidence>
<sequence length="93" mass="10632">MLSCITLTYKVSGEIIRNHLESHKAWLKENIDLGHFILAGPIENENAGFILSTIVNEDHLQDVLKRDPFVEFDLVGIEVKKLPSIIKNKNFLF</sequence>
<evidence type="ECO:0008006" key="5">
    <source>
        <dbReference type="Google" id="ProtNLM"/>
    </source>
</evidence>